<dbReference type="EMBL" id="LAZR01027815">
    <property type="protein sequence ID" value="KKL64530.1"/>
    <property type="molecule type" value="Genomic_DNA"/>
</dbReference>
<accession>A0A0F9G4M9</accession>
<protein>
    <recommendedName>
        <fullName evidence="2">GIY-YIG domain-containing protein</fullName>
    </recommendedName>
</protein>
<dbReference type="Pfam" id="PF13455">
    <property type="entry name" value="MUG113"/>
    <property type="match status" value="1"/>
</dbReference>
<reference evidence="1" key="1">
    <citation type="journal article" date="2015" name="Nature">
        <title>Complex archaea that bridge the gap between prokaryotes and eukaryotes.</title>
        <authorList>
            <person name="Spang A."/>
            <person name="Saw J.H."/>
            <person name="Jorgensen S.L."/>
            <person name="Zaremba-Niedzwiedzka K."/>
            <person name="Martijn J."/>
            <person name="Lind A.E."/>
            <person name="van Eijk R."/>
            <person name="Schleper C."/>
            <person name="Guy L."/>
            <person name="Ettema T.J."/>
        </authorList>
    </citation>
    <scope>NUCLEOTIDE SEQUENCE</scope>
</reference>
<evidence type="ECO:0008006" key="2">
    <source>
        <dbReference type="Google" id="ProtNLM"/>
    </source>
</evidence>
<comment type="caution">
    <text evidence="1">The sequence shown here is derived from an EMBL/GenBank/DDBJ whole genome shotgun (WGS) entry which is preliminary data.</text>
</comment>
<organism evidence="1">
    <name type="scientific">marine sediment metagenome</name>
    <dbReference type="NCBI Taxonomy" id="412755"/>
    <lineage>
        <taxon>unclassified sequences</taxon>
        <taxon>metagenomes</taxon>
        <taxon>ecological metagenomes</taxon>
    </lineage>
</organism>
<gene>
    <name evidence="1" type="ORF">LCGC14_2164060</name>
</gene>
<proteinExistence type="predicted"/>
<evidence type="ECO:0000313" key="1">
    <source>
        <dbReference type="EMBL" id="KKL64530.1"/>
    </source>
</evidence>
<dbReference type="AlphaFoldDB" id="A0A0F9G4M9"/>
<name>A0A0F9G4M9_9ZZZZ</name>
<sequence length="165" mass="18746">MTQTERFPFTAYCCTNDCSRKNCKEPAYRAELCRKHYKTKYERFNRSNHMDRVYAVIADLHPQVIKIGVSVKPISRASAMQTDCPVVLELMGHIPGSYDLEGKLHFHLADYNIRGEWFRYEGDAKMIADAIAESNIQVVKNFIERAGGNNYAASFEDKLAAIAAS</sequence>